<evidence type="ECO:0000313" key="1">
    <source>
        <dbReference type="EMBL" id="KFC13263.1"/>
    </source>
</evidence>
<gene>
    <name evidence="1" type="ORF">GTGU_00024</name>
</gene>
<accession>A0A085ASR8</accession>
<organism evidence="1 2">
    <name type="scientific">Trabulsiella guamensis ATCC 49490</name>
    <dbReference type="NCBI Taxonomy" id="1005994"/>
    <lineage>
        <taxon>Bacteria</taxon>
        <taxon>Pseudomonadati</taxon>
        <taxon>Pseudomonadota</taxon>
        <taxon>Gammaproteobacteria</taxon>
        <taxon>Enterobacterales</taxon>
        <taxon>Enterobacteriaceae</taxon>
        <taxon>Trabulsiella</taxon>
    </lineage>
</organism>
<dbReference type="eggNOG" id="ENOG502ZM4D">
    <property type="taxonomic scope" value="Bacteria"/>
</dbReference>
<evidence type="ECO:0000313" key="2">
    <source>
        <dbReference type="Proteomes" id="UP000028630"/>
    </source>
</evidence>
<evidence type="ECO:0008006" key="3">
    <source>
        <dbReference type="Google" id="ProtNLM"/>
    </source>
</evidence>
<dbReference type="Proteomes" id="UP000028630">
    <property type="component" value="Unassembled WGS sequence"/>
</dbReference>
<name>A0A085ASR8_9ENTR</name>
<dbReference type="RefSeq" id="WP_038153166.1">
    <property type="nucleotide sequence ID" value="NZ_JMTB01000003.1"/>
</dbReference>
<comment type="caution">
    <text evidence="1">The sequence shown here is derived from an EMBL/GenBank/DDBJ whole genome shotgun (WGS) entry which is preliminary data.</text>
</comment>
<sequence>MKARLIPPYENYTGNVLWRKEDFINKVDDISTSLKKLRDMGYWASAYPEGDGITFKYTKDSYQKSSIEILEDFSICFEWVEIELAKSRSSNLELAELEGKNKNMECIVIVPIEKIFIQETIEIGKYIFYCGRQFDEESHKRLSEQDGSYIQFNCDLPYIDLLKLNSSIDHNSHVINMCLSIAEYALDLVRFSHSSFTRMEYTPNPAGQRSDGFYDVEIIPCEMTHLKPIKISGISRPLAVSNNWPGPQVDSLYYPGLHYLSSVYDGIVENELSKLVSSVVRACRQSFYSIGAESQFLNLVFALDGLANIDPNWKGWKQRTYIAALTCNNSLIKFKKNLEVYDELYTDVRNKLVHDGKDFYELNVNANESSEQIFKYIKIIIILIESNGFSTLQELRDYAVHLLQQEGYRTASVEIIDKVSLLRGKNPNYPSW</sequence>
<dbReference type="OrthoDB" id="7055528at2"/>
<dbReference type="EMBL" id="JMTB01000003">
    <property type="protein sequence ID" value="KFC13263.1"/>
    <property type="molecule type" value="Genomic_DNA"/>
</dbReference>
<keyword evidence="2" id="KW-1185">Reference proteome</keyword>
<proteinExistence type="predicted"/>
<dbReference type="AlphaFoldDB" id="A0A085ASR8"/>
<reference evidence="2" key="1">
    <citation type="submission" date="2014-05" db="EMBL/GenBank/DDBJ databases">
        <title>ATOL: Assembling a taxonomically balanced genome-scale reconstruction of the evolutionary history of the Enterobacteriaceae.</title>
        <authorList>
            <person name="Plunkett G. III"/>
            <person name="Neeno-Eckwall E.C."/>
            <person name="Glasner J.D."/>
            <person name="Perna N.T."/>
        </authorList>
    </citation>
    <scope>NUCLEOTIDE SEQUENCE [LARGE SCALE GENOMIC DNA]</scope>
    <source>
        <strain evidence="2">ATCC 49490</strain>
    </source>
</reference>
<protein>
    <recommendedName>
        <fullName evidence="3">Apea-like HEPN domain-containing protein</fullName>
    </recommendedName>
</protein>